<dbReference type="PANTHER" id="PTHR43651">
    <property type="entry name" value="1,4-ALPHA-GLUCAN-BRANCHING ENZYME"/>
    <property type="match status" value="1"/>
</dbReference>
<evidence type="ECO:0000256" key="13">
    <source>
        <dbReference type="NCBIfam" id="TIGR02402"/>
    </source>
</evidence>
<dbReference type="STRING" id="1223545.GS4_30_00800"/>
<evidence type="ECO:0000256" key="4">
    <source>
        <dbReference type="ARBA" id="ARBA00012268"/>
    </source>
</evidence>
<evidence type="ECO:0000256" key="8">
    <source>
        <dbReference type="ARBA" id="ARBA00023277"/>
    </source>
</evidence>
<dbReference type="PIRSF" id="PIRSF006337">
    <property type="entry name" value="Trehalose_TreZ"/>
    <property type="match status" value="1"/>
</dbReference>
<evidence type="ECO:0000313" key="20">
    <source>
        <dbReference type="EMBL" id="GAC70008.1"/>
    </source>
</evidence>
<dbReference type="GO" id="GO:0033942">
    <property type="term" value="F:4-alpha-D-(1-&gt;4)-alpha-D-glucanotrehalose trehalohydrolase activity"/>
    <property type="evidence" value="ECO:0007669"/>
    <property type="project" value="UniProtKB-EC"/>
</dbReference>
<dbReference type="InterPro" id="IPR014756">
    <property type="entry name" value="Ig_E-set"/>
</dbReference>
<dbReference type="SUPFAM" id="SSF51445">
    <property type="entry name" value="(Trans)glycosidases"/>
    <property type="match status" value="1"/>
</dbReference>
<evidence type="ECO:0000256" key="17">
    <source>
        <dbReference type="PIRSR" id="PIRSR006337-3"/>
    </source>
</evidence>
<proteinExistence type="inferred from homology"/>
<dbReference type="Gene3D" id="3.20.20.80">
    <property type="entry name" value="Glycosidases"/>
    <property type="match status" value="1"/>
</dbReference>
<protein>
    <recommendedName>
        <fullName evidence="5 13">Malto-oligosyltrehalose trehalohydrolase</fullName>
        <shortName evidence="14">MTHase</shortName>
        <ecNumber evidence="4 13">3.2.1.141</ecNumber>
    </recommendedName>
    <alternativeName>
        <fullName evidence="11 14">4-alpha-D-((1-&gt;4)-alpha-D-glucano)trehalose trehalohydrolase</fullName>
    </alternativeName>
    <alternativeName>
        <fullName evidence="10 14">Maltooligosyl trehalose trehalohydrolase</fullName>
    </alternativeName>
</protein>
<feature type="binding site" evidence="16">
    <location>
        <begin position="346"/>
        <end position="350"/>
    </location>
    <ligand>
        <name>substrate</name>
    </ligand>
</feature>
<dbReference type="EC" id="3.2.1.141" evidence="4 13"/>
<evidence type="ECO:0000256" key="3">
    <source>
        <dbReference type="ARBA" id="ARBA00008061"/>
    </source>
</evidence>
<evidence type="ECO:0000313" key="21">
    <source>
        <dbReference type="Proteomes" id="UP000011666"/>
    </source>
</evidence>
<evidence type="ECO:0000256" key="12">
    <source>
        <dbReference type="ARBA" id="ARBA00034013"/>
    </source>
</evidence>
<evidence type="ECO:0000256" key="18">
    <source>
        <dbReference type="SAM" id="MobiDB-lite"/>
    </source>
</evidence>
<evidence type="ECO:0000256" key="6">
    <source>
        <dbReference type="ARBA" id="ARBA00022490"/>
    </source>
</evidence>
<accession>M0QN60</accession>
<evidence type="ECO:0000256" key="9">
    <source>
        <dbReference type="ARBA" id="ARBA00023295"/>
    </source>
</evidence>
<dbReference type="Gene3D" id="1.10.10.760">
    <property type="entry name" value="E-set domains of sugar-utilizing enzymes"/>
    <property type="match status" value="1"/>
</dbReference>
<sequence length="615" mass="66372">MEETITGTNDQRGRNRSFPVPGTPFRGPRDIDDIRVWAPRAGSVGLRTDDEAAADRPMEVDGGGWWRVSGAAGATAGSGPGLGARYGFVVDGADPIPDPRATRLPDGVHGLAALSAVDPASRPDTGWTGRSIRGAVIYELHVGTFTPAGTLDAAIDRLDHLVDLGVDFVEVMPLNAFNGDHGWGYDGVGWFAVHEPYGGPDAFVRFIDACHLRGVGVVLDVVYNHLGPSGNYLDRFGPYLTEGATGWGAAVNLSEADSDEVRSFIVGNALRWFAEFGVDALRLDAVHALADHRAVHILEELAVSTDALAADLDRPFSLIAESDLNDPRMILARADGGYGLTAQWNDDVHHAIHAAVSGERQGYYADFGDPDALAKVFRGGFYHDGTYSSFRRRGHGRPIPTDVVRASSLVAFTCDHDQVGNRAIGDRPSAYLTGGQLAIKAALVLLSPFTAMLFMGEEWGADTPFQFFTSHPEPELGRATAEGRRAEFAEHGWDSADVPDPQAESTFLDSKLDWSEIDDPAHRRVLDFYRALIHLRRTEPDIARDDFASVAVEHDADAGWFVLHRGTMSVVCVLSPDETVVPITLEPVLAWSDGGVVSDGLRSPGHNVIVGRRVD</sequence>
<dbReference type="SMART" id="SM00642">
    <property type="entry name" value="Aamy"/>
    <property type="match status" value="1"/>
</dbReference>
<evidence type="ECO:0000256" key="1">
    <source>
        <dbReference type="ARBA" id="ARBA00004496"/>
    </source>
</evidence>
<dbReference type="InterPro" id="IPR006047">
    <property type="entry name" value="GH13_cat_dom"/>
</dbReference>
<feature type="active site" description="Proton donor" evidence="15">
    <location>
        <position position="284"/>
    </location>
</feature>
<evidence type="ECO:0000256" key="11">
    <source>
        <dbReference type="ARBA" id="ARBA00033284"/>
    </source>
</evidence>
<dbReference type="EMBL" id="BANX01000030">
    <property type="protein sequence ID" value="GAC70008.1"/>
    <property type="molecule type" value="Genomic_DNA"/>
</dbReference>
<feature type="domain" description="Glycosyl hydrolase family 13 catalytic" evidence="19">
    <location>
        <begin position="139"/>
        <end position="484"/>
    </location>
</feature>
<comment type="caution">
    <text evidence="20">The sequence shown here is derived from an EMBL/GenBank/DDBJ whole genome shotgun (WGS) entry which is preliminary data.</text>
</comment>
<keyword evidence="21" id="KW-1185">Reference proteome</keyword>
<feature type="binding site" evidence="16">
    <location>
        <begin position="416"/>
        <end position="421"/>
    </location>
    <ligand>
        <name>substrate</name>
    </ligand>
</feature>
<dbReference type="Gene3D" id="2.60.40.10">
    <property type="entry name" value="Immunoglobulins"/>
    <property type="match status" value="1"/>
</dbReference>
<evidence type="ECO:0000256" key="2">
    <source>
        <dbReference type="ARBA" id="ARBA00005199"/>
    </source>
</evidence>
<dbReference type="CDD" id="cd11325">
    <property type="entry name" value="AmyAc_GTHase"/>
    <property type="match status" value="1"/>
</dbReference>
<name>M0QN60_9ACTN</name>
<comment type="pathway">
    <text evidence="2 14">Glycan biosynthesis; trehalose biosynthesis.</text>
</comment>
<dbReference type="InterPro" id="IPR044901">
    <property type="entry name" value="Trehalose_TreZ_E-set_sf"/>
</dbReference>
<evidence type="ECO:0000259" key="19">
    <source>
        <dbReference type="SMART" id="SM00642"/>
    </source>
</evidence>
<dbReference type="InterPro" id="IPR017853">
    <property type="entry name" value="GH"/>
</dbReference>
<evidence type="ECO:0000256" key="10">
    <source>
        <dbReference type="ARBA" id="ARBA00032057"/>
    </source>
</evidence>
<dbReference type="GO" id="GO:0005992">
    <property type="term" value="P:trehalose biosynthetic process"/>
    <property type="evidence" value="ECO:0007669"/>
    <property type="project" value="UniProtKB-UniRule"/>
</dbReference>
<reference evidence="20 21" key="1">
    <citation type="submission" date="2013-01" db="EMBL/GenBank/DDBJ databases">
        <title>Whole genome shotgun sequence of Gordonia soli NBRC 108243.</title>
        <authorList>
            <person name="Isaki-Nakamura S."/>
            <person name="Hosoyama A."/>
            <person name="Tsuchikane K."/>
            <person name="Ando Y."/>
            <person name="Baba S."/>
            <person name="Ohji S."/>
            <person name="Hamada M."/>
            <person name="Tamura T."/>
            <person name="Yamazoe A."/>
            <person name="Yamazaki S."/>
            <person name="Fujita N."/>
        </authorList>
    </citation>
    <scope>NUCLEOTIDE SEQUENCE [LARGE SCALE GENOMIC DNA]</scope>
    <source>
        <strain evidence="20 21">NBRC 108243</strain>
    </source>
</reference>
<feature type="region of interest" description="Disordered" evidence="18">
    <location>
        <begin position="1"/>
        <end position="30"/>
    </location>
</feature>
<dbReference type="GO" id="GO:0005737">
    <property type="term" value="C:cytoplasm"/>
    <property type="evidence" value="ECO:0007669"/>
    <property type="project" value="UniProtKB-SubCell"/>
</dbReference>
<dbReference type="AlphaFoldDB" id="M0QN60"/>
<feature type="binding site" evidence="16">
    <location>
        <begin position="282"/>
        <end position="287"/>
    </location>
    <ligand>
        <name>substrate</name>
    </ligand>
</feature>
<dbReference type="NCBIfam" id="TIGR02402">
    <property type="entry name" value="trehalose_TreZ"/>
    <property type="match status" value="1"/>
</dbReference>
<gene>
    <name evidence="20" type="primary">treZ</name>
    <name evidence="20" type="ORF">GS4_30_00800</name>
</gene>
<feature type="site" description="Transition state stabilizer" evidence="17">
    <location>
        <position position="417"/>
    </location>
</feature>
<evidence type="ECO:0000256" key="7">
    <source>
        <dbReference type="ARBA" id="ARBA00022801"/>
    </source>
</evidence>
<feature type="active site" description="Proton donor" evidence="15">
    <location>
        <position position="321"/>
    </location>
</feature>
<keyword evidence="6" id="KW-0963">Cytoplasm</keyword>
<evidence type="ECO:0000256" key="16">
    <source>
        <dbReference type="PIRSR" id="PIRSR006337-2"/>
    </source>
</evidence>
<keyword evidence="9 14" id="KW-0326">Glycosidase</keyword>
<evidence type="ECO:0000256" key="5">
    <source>
        <dbReference type="ARBA" id="ARBA00015938"/>
    </source>
</evidence>
<dbReference type="PANTHER" id="PTHR43651:SF11">
    <property type="entry name" value="MALTO-OLIGOSYLTREHALOSE TREHALOHYDROLASE"/>
    <property type="match status" value="1"/>
</dbReference>
<evidence type="ECO:0000256" key="15">
    <source>
        <dbReference type="PIRSR" id="PIRSR006337-1"/>
    </source>
</evidence>
<comment type="catalytic activity">
    <reaction evidence="12 14">
        <text>hydrolysis of (1-&gt;4)-alpha-D-glucosidic linkage in 4-alpha-D-[(1-&gt;4)-alpha-D-glucanosyl]n trehalose to yield trehalose and (1-&gt;4)-alpha-D-glucan.</text>
        <dbReference type="EC" id="3.2.1.141"/>
    </reaction>
</comment>
<keyword evidence="8" id="KW-0119">Carbohydrate metabolism</keyword>
<dbReference type="Proteomes" id="UP000011666">
    <property type="component" value="Unassembled WGS sequence"/>
</dbReference>
<dbReference type="UniPathway" id="UPA00299"/>
<organism evidence="20 21">
    <name type="scientific">Gordonia soli NBRC 108243</name>
    <dbReference type="NCBI Taxonomy" id="1223545"/>
    <lineage>
        <taxon>Bacteria</taxon>
        <taxon>Bacillati</taxon>
        <taxon>Actinomycetota</taxon>
        <taxon>Actinomycetes</taxon>
        <taxon>Mycobacteriales</taxon>
        <taxon>Gordoniaceae</taxon>
        <taxon>Gordonia</taxon>
    </lineage>
</organism>
<dbReference type="SUPFAM" id="SSF81296">
    <property type="entry name" value="E set domains"/>
    <property type="match status" value="1"/>
</dbReference>
<dbReference type="Pfam" id="PF00128">
    <property type="entry name" value="Alpha-amylase"/>
    <property type="match status" value="1"/>
</dbReference>
<dbReference type="eggNOG" id="COG0296">
    <property type="taxonomic scope" value="Bacteria"/>
</dbReference>
<evidence type="ECO:0000256" key="14">
    <source>
        <dbReference type="PIRNR" id="PIRNR006337"/>
    </source>
</evidence>
<dbReference type="InterPro" id="IPR013783">
    <property type="entry name" value="Ig-like_fold"/>
</dbReference>
<feature type="compositionally biased region" description="Polar residues" evidence="18">
    <location>
        <begin position="1"/>
        <end position="10"/>
    </location>
</feature>
<comment type="similarity">
    <text evidence="3 14">Belongs to the glycosyl hydrolase 13 family.</text>
</comment>
<dbReference type="InterPro" id="IPR012768">
    <property type="entry name" value="Trehalose_TreZ"/>
</dbReference>
<keyword evidence="7 14" id="KW-0378">Hydrolase</keyword>
<comment type="subcellular location">
    <subcellularLocation>
        <location evidence="1 15">Cytoplasm</location>
    </subcellularLocation>
</comment>